<evidence type="ECO:0000313" key="3">
    <source>
        <dbReference type="Proteomes" id="UP000314294"/>
    </source>
</evidence>
<comment type="caution">
    <text evidence="2">The sequence shown here is derived from an EMBL/GenBank/DDBJ whole genome shotgun (WGS) entry which is preliminary data.</text>
</comment>
<dbReference type="EMBL" id="SRLO01000167">
    <property type="protein sequence ID" value="TNN70125.1"/>
    <property type="molecule type" value="Genomic_DNA"/>
</dbReference>
<feature type="region of interest" description="Disordered" evidence="1">
    <location>
        <begin position="77"/>
        <end position="96"/>
    </location>
</feature>
<dbReference type="Proteomes" id="UP000314294">
    <property type="component" value="Unassembled WGS sequence"/>
</dbReference>
<protein>
    <submittedName>
        <fullName evidence="2">Uncharacterized protein</fullName>
    </submittedName>
</protein>
<accession>A0A4Z2HXR3</accession>
<evidence type="ECO:0000313" key="2">
    <source>
        <dbReference type="EMBL" id="TNN70125.1"/>
    </source>
</evidence>
<gene>
    <name evidence="2" type="ORF">EYF80_019625</name>
</gene>
<proteinExistence type="predicted"/>
<reference evidence="2 3" key="1">
    <citation type="submission" date="2019-03" db="EMBL/GenBank/DDBJ databases">
        <title>First draft genome of Liparis tanakae, snailfish: a comprehensive survey of snailfish specific genes.</title>
        <authorList>
            <person name="Kim W."/>
            <person name="Song I."/>
            <person name="Jeong J.-H."/>
            <person name="Kim D."/>
            <person name="Kim S."/>
            <person name="Ryu S."/>
            <person name="Song J.Y."/>
            <person name="Lee S.K."/>
        </authorList>
    </citation>
    <scope>NUCLEOTIDE SEQUENCE [LARGE SCALE GENOMIC DNA]</scope>
    <source>
        <tissue evidence="2">Muscle</tissue>
    </source>
</reference>
<organism evidence="2 3">
    <name type="scientific">Liparis tanakae</name>
    <name type="common">Tanaka's snailfish</name>
    <dbReference type="NCBI Taxonomy" id="230148"/>
    <lineage>
        <taxon>Eukaryota</taxon>
        <taxon>Metazoa</taxon>
        <taxon>Chordata</taxon>
        <taxon>Craniata</taxon>
        <taxon>Vertebrata</taxon>
        <taxon>Euteleostomi</taxon>
        <taxon>Actinopterygii</taxon>
        <taxon>Neopterygii</taxon>
        <taxon>Teleostei</taxon>
        <taxon>Neoteleostei</taxon>
        <taxon>Acanthomorphata</taxon>
        <taxon>Eupercaria</taxon>
        <taxon>Perciformes</taxon>
        <taxon>Cottioidei</taxon>
        <taxon>Cottales</taxon>
        <taxon>Liparidae</taxon>
        <taxon>Liparis</taxon>
    </lineage>
</organism>
<name>A0A4Z2HXR3_9TELE</name>
<dbReference type="AlphaFoldDB" id="A0A4Z2HXR3"/>
<evidence type="ECO:0000256" key="1">
    <source>
        <dbReference type="SAM" id="MobiDB-lite"/>
    </source>
</evidence>
<sequence>MQYELMVTPDQGSKGEAVVGNGEDREGNESGAEGKPIEGSEQLGGGVEKEEESKLTMPTVNVAKRLPVVLVLLGERRRQQQRKQHGIPGDTPCILG</sequence>
<feature type="region of interest" description="Disordered" evidence="1">
    <location>
        <begin position="1"/>
        <end position="56"/>
    </location>
</feature>
<keyword evidence="3" id="KW-1185">Reference proteome</keyword>